<dbReference type="GO" id="GO:0017000">
    <property type="term" value="P:antibiotic biosynthetic process"/>
    <property type="evidence" value="ECO:0007669"/>
    <property type="project" value="UniProtKB-KW"/>
</dbReference>
<dbReference type="GO" id="GO:0031177">
    <property type="term" value="F:phosphopantetheine binding"/>
    <property type="evidence" value="ECO:0007669"/>
    <property type="project" value="InterPro"/>
</dbReference>
<dbReference type="InterPro" id="IPR009081">
    <property type="entry name" value="PP-bd_ACP"/>
</dbReference>
<dbReference type="Pfam" id="PF00550">
    <property type="entry name" value="PP-binding"/>
    <property type="match status" value="2"/>
</dbReference>
<keyword evidence="3" id="KW-0596">Phosphopantetheine</keyword>
<comment type="cofactor">
    <cofactor evidence="1">
        <name>pantetheine 4'-phosphate</name>
        <dbReference type="ChEBI" id="CHEBI:47942"/>
    </cofactor>
</comment>
<dbReference type="InterPro" id="IPR020845">
    <property type="entry name" value="AMP-binding_CS"/>
</dbReference>
<evidence type="ECO:0000256" key="5">
    <source>
        <dbReference type="ARBA" id="ARBA00022737"/>
    </source>
</evidence>
<dbReference type="FunFam" id="1.10.1200.10:FF:000016">
    <property type="entry name" value="Non-ribosomal peptide synthase"/>
    <property type="match status" value="1"/>
</dbReference>
<dbReference type="Gene3D" id="1.10.1200.10">
    <property type="entry name" value="ACP-like"/>
    <property type="match status" value="2"/>
</dbReference>
<evidence type="ECO:0000256" key="4">
    <source>
        <dbReference type="ARBA" id="ARBA00022553"/>
    </source>
</evidence>
<sequence length="2590" mass="277452">MNDANGMNQDRTRLREEVMRRLRDRGRRTDEVPVLTRDAPAVLSFAQQRLWVLDRIEPGRADYNSGFALDLHGDLSTEALDRALTALVHRHESLRTTFREIDGEGRQVVGPPAPLPLTVVDTGEDGLAELVGRHYGAPFDLESGPLLRVHLFRTGPRRHVLLAVLHHIITDGWSLGTLQDELDRLYTAALQNPHLEGDGLAATLDPLPFQYVDYAAWQRDRLSGEAYERSLAHWRERLTGARPLELPADRPRPPARSMRGSGHGFRLPDALVARLEQAGHEHNANLYMVLMTASRIAMARWTRDEDVVLGTVTAGREDPRLHGLVGFFVNTLALRGRVDETLSFSGNLARTRDEVLADFDHAEVPFDAVVDAVLTERDPAVPPLVQAAVVLQNVGNGGEASLGDLDVRPFPVRREHAVFDLTLEFRRDAEGLAGSAEFNTDIFDEATVARFVSDLRDVLEGVGDDRPLRALRPGGEDAVVLDGPAGPRPRTLPELLAARVSAHPDAPALVGPGETVSFAELDDRAARIAGYLREHGVRRGDRVGVCLERGPETAVLFLAVVYAGAVYLPLDPDYPTDRLAYMADDAGLTVVLAAPESADRLPGSTRVLFPGDGGEGEPLREALTVHDPAYMIYTSGSTGRPKGVVVPHHGMAALARTQGRLMDVGTGSRLLQFASPSFDASVAELLVALLNGAATVLLPRAGLVGDGLPAALRDHRISHVTLPPALLPGLDPADLGPVEHLLVAGEAWPGELVGRFSGRRMYNAYGPTESTVCATMSTPLSGSGTPPMGAPVAGTRVQVLDRWLRPVRDGVPGELYISGDGLAHGYWNRPGLTAGRFVADPFGPSGSRMYRSGDVVRRRPDGELEFLGRADDQVKVRGHRIEPGEVEAALAGLPEVGRAVVVVDGSGSGHRLAAYVVPADGTAPTPAELAESAAGVLPGYMVPAAFVLVDRVPLTANGKTDRGALPPVDWAGQSRAEYTEPRTRAERDLAALWCDLLGLERVGVHDDFFRVGGDSVGVVRMVARAADAFGTRLPVRTVFDHPTVAELAELLTTGSAKGADAADTALVPVSRDADLPLSAAQRRLWFLDRYEPGGSEYNSGGALRLTGPLDVSALNASLDALVHRHESLRTTFAEHDGRPVQTIGAPTGADQATADLSAVPAREREAALDEVLAEFVHRPFDLAGGPLFRALLVTLAPDEHVLALGIHHIVVDAWSLSVLTRELGALYRAAARTGAGTGPEALAERAGLRPPRLQYADFAAWQDTYLESGPFQERLDHWRELLTGAEPLSLPTDHPRPPVRRGRGATRAFEVPEATLAAVRDLEASTGATLFMVLTAAVQVVLSRYTGQRDIVLGTVVSGRDRVELEDVVGFFVNTLALRMRVDEALTGTELLAAVRDTLLTAFQNGDVPFDTVVDAVAPRRDPSRPTLVQAVVALQNAPGQVWEIDGLSVAEQPLTRGSSLFDLSVDFYVDGGRLHGSVEYDTDLFDPRTVDRFAEHVCALLEGLTRAPDAPVHTVDLMPGAERAALLAAGRAPEARTSGPGGGHVLDDLAELAASGPGRPALSDGTDSLSFGELDERVNRLARRLAGAGVGPGDRVVTVLPRTVEAVVGLFAVLRSGAAYVPVDPAAPAERARTVLEHSGAGRILATRDTAESARRSLGEGVPVTVVDEASEESGAPVADADRTRPLHGGHPAYVMFTSGSTGTPKGVVVTHANLCAMVTAYRAAVLDGPDTDGRGLTAAHLAAWTFDASWDPFAWLLSGHRLHVVDERTRTDAEALRDHLDRHRVDYLDTTPSYLAHLVASGLLEEGRHPLTVLTVGAEALDEALAERLASAGVRAVHNFYGPTENTVNSTVWRVRPGARPLIGRPVAGTRALVLDPWLRPVPPGVRGELYLAGPSLARGYEGAPGLTAERFVADPYGSGDRIYRTGDVVRWTADHELEFLGRDDDQVKIRGFRIELGEVESVLAALPGVRSAAAVVREDGPGVRRLVGYVVPEEGAPDAGAAAVREGAARRLPDYMVPAAVVVLEDIPLNANGKTDRKALPAPADDAFGTAGYVPPHGPTQALLAQVWGELLGIEKVGAHDNFFDLGGDSILSIQLVSRVRAAGRELASKDVFLHQTVDALAAAMDAREEAGPGGEDAAAGPVTGEVVLTPVQRWFLDTHPRFPQHFDMSLLAETVPGTDPRLVARAAEHVLAHHDMLRLRVERAEGEWRQHLEAETAPGAVRVVDAAGLSEAGVEELLASEAGRDRPSTRLAEGPLFEAVVVDTGTADRHRLLLSAHHMVVDGVSWRVILEDLAIAYGQLWDGRPVSLGAKTTPFPVWADRLAAFVREGGFGDDVEAWAETLSGAATALPLDLDGGPNDVASQRVLTSELSEEDTAALLSRVPGAFRCRIDDVLLAALGRVLADWTGSGRILVEKEGHGREDLFEDVDLSRTVGWFTTVYPVVLDLPEGDGWPGTVAAVKRQTRSAPRGIGFGALRYLAEGPDTEPLRALPEVPVSFNYLGRFGEAEGDGLVRRFAPVPGPDHAPDEERTNLLDVTGSVTGGRLEFSWTYSANRHRDATVERLARSFTGALRELVASAPARRGRRN</sequence>
<dbReference type="NCBIfam" id="TIGR01720">
    <property type="entry name" value="NRPS-para261"/>
    <property type="match status" value="1"/>
</dbReference>
<dbReference type="InterPro" id="IPR045851">
    <property type="entry name" value="AMP-bd_C_sf"/>
</dbReference>
<dbReference type="CDD" id="cd05930">
    <property type="entry name" value="A_NRPS"/>
    <property type="match status" value="1"/>
</dbReference>
<accession>A0A1V3C637</accession>
<dbReference type="Pfam" id="PF00501">
    <property type="entry name" value="AMP-binding"/>
    <property type="match status" value="2"/>
</dbReference>
<comment type="similarity">
    <text evidence="2">Belongs to the ATP-dependent AMP-binding enzyme family.</text>
</comment>
<dbReference type="RefSeq" id="WP_077692693.1">
    <property type="nucleotide sequence ID" value="NZ_MCOK01000001.1"/>
</dbReference>
<dbReference type="GO" id="GO:0005737">
    <property type="term" value="C:cytoplasm"/>
    <property type="evidence" value="ECO:0007669"/>
    <property type="project" value="TreeGrafter"/>
</dbReference>
<dbReference type="InterPro" id="IPR000873">
    <property type="entry name" value="AMP-dep_synth/lig_dom"/>
</dbReference>
<evidence type="ECO:0000259" key="7">
    <source>
        <dbReference type="PROSITE" id="PS50075"/>
    </source>
</evidence>
<feature type="domain" description="Carrier" evidence="7">
    <location>
        <begin position="980"/>
        <end position="1055"/>
    </location>
</feature>
<dbReference type="CDD" id="cd19534">
    <property type="entry name" value="E_NRPS"/>
    <property type="match status" value="1"/>
</dbReference>
<dbReference type="GO" id="GO:0008610">
    <property type="term" value="P:lipid biosynthetic process"/>
    <property type="evidence" value="ECO:0007669"/>
    <property type="project" value="UniProtKB-ARBA"/>
</dbReference>
<dbReference type="SUPFAM" id="SSF56801">
    <property type="entry name" value="Acetyl-CoA synthetase-like"/>
    <property type="match status" value="2"/>
</dbReference>
<dbReference type="GO" id="GO:0003824">
    <property type="term" value="F:catalytic activity"/>
    <property type="evidence" value="ECO:0007669"/>
    <property type="project" value="InterPro"/>
</dbReference>
<dbReference type="InterPro" id="IPR036736">
    <property type="entry name" value="ACP-like_sf"/>
</dbReference>
<dbReference type="InterPro" id="IPR020806">
    <property type="entry name" value="PKS_PP-bd"/>
</dbReference>
<dbReference type="Pfam" id="PF00668">
    <property type="entry name" value="Condensation"/>
    <property type="match status" value="3"/>
</dbReference>
<dbReference type="Gene3D" id="3.40.50.12780">
    <property type="entry name" value="N-terminal domain of ligase-like"/>
    <property type="match status" value="1"/>
</dbReference>
<dbReference type="InterPro" id="IPR001242">
    <property type="entry name" value="Condensation_dom"/>
</dbReference>
<dbReference type="OrthoDB" id="3802848at2"/>
<dbReference type="FunFam" id="3.30.300.30:FF:000010">
    <property type="entry name" value="Enterobactin synthetase component F"/>
    <property type="match status" value="1"/>
</dbReference>
<dbReference type="NCBIfam" id="TIGR01733">
    <property type="entry name" value="AA-adenyl-dom"/>
    <property type="match status" value="2"/>
</dbReference>
<dbReference type="PROSITE" id="PS00012">
    <property type="entry name" value="PHOSPHOPANTETHEINE"/>
    <property type="match status" value="2"/>
</dbReference>
<dbReference type="GO" id="GO:0044550">
    <property type="term" value="P:secondary metabolite biosynthetic process"/>
    <property type="evidence" value="ECO:0007669"/>
    <property type="project" value="TreeGrafter"/>
</dbReference>
<dbReference type="Gene3D" id="3.40.50.980">
    <property type="match status" value="2"/>
</dbReference>
<keyword evidence="5" id="KW-0677">Repeat</keyword>
<dbReference type="Proteomes" id="UP000189004">
    <property type="component" value="Unassembled WGS sequence"/>
</dbReference>
<dbReference type="PROSITE" id="PS00455">
    <property type="entry name" value="AMP_BINDING"/>
    <property type="match status" value="2"/>
</dbReference>
<dbReference type="InterPro" id="IPR025110">
    <property type="entry name" value="AMP-bd_C"/>
</dbReference>
<evidence type="ECO:0000256" key="2">
    <source>
        <dbReference type="ARBA" id="ARBA00006432"/>
    </source>
</evidence>
<dbReference type="Gene3D" id="3.30.559.10">
    <property type="entry name" value="Chloramphenicol acetyltransferase-like domain"/>
    <property type="match status" value="3"/>
</dbReference>
<dbReference type="InterPro" id="IPR006162">
    <property type="entry name" value="Ppantetheine_attach_site"/>
</dbReference>
<keyword evidence="6" id="KW-0045">Antibiotic biosynthesis</keyword>
<dbReference type="Pfam" id="PF13193">
    <property type="entry name" value="AMP-binding_C"/>
    <property type="match status" value="2"/>
</dbReference>
<dbReference type="Gene3D" id="2.30.38.10">
    <property type="entry name" value="Luciferase, Domain 3"/>
    <property type="match status" value="1"/>
</dbReference>
<dbReference type="PROSITE" id="PS50075">
    <property type="entry name" value="CARRIER"/>
    <property type="match status" value="2"/>
</dbReference>
<dbReference type="InterPro" id="IPR042099">
    <property type="entry name" value="ANL_N_sf"/>
</dbReference>
<keyword evidence="9" id="KW-1185">Reference proteome</keyword>
<dbReference type="STRING" id="501010.NOSIN_22515"/>
<dbReference type="InterPro" id="IPR010071">
    <property type="entry name" value="AA_adenyl_dom"/>
</dbReference>
<dbReference type="InterPro" id="IPR010060">
    <property type="entry name" value="NRPS_synth"/>
</dbReference>
<keyword evidence="4" id="KW-0597">Phosphoprotein</keyword>
<proteinExistence type="inferred from homology"/>
<gene>
    <name evidence="8" type="ORF">NOSIN_22515</name>
</gene>
<dbReference type="CDD" id="cd19531">
    <property type="entry name" value="LCL_NRPS-like"/>
    <property type="match status" value="2"/>
</dbReference>
<dbReference type="PANTHER" id="PTHR45527:SF1">
    <property type="entry name" value="FATTY ACID SYNTHASE"/>
    <property type="match status" value="1"/>
</dbReference>
<dbReference type="GO" id="GO:0043041">
    <property type="term" value="P:amino acid activation for nonribosomal peptide biosynthetic process"/>
    <property type="evidence" value="ECO:0007669"/>
    <property type="project" value="TreeGrafter"/>
</dbReference>
<dbReference type="FunFam" id="2.30.38.10:FF:000001">
    <property type="entry name" value="Non-ribosomal peptide synthetase PvdI"/>
    <property type="match status" value="1"/>
</dbReference>
<dbReference type="SUPFAM" id="SSF47336">
    <property type="entry name" value="ACP-like"/>
    <property type="match status" value="2"/>
</dbReference>
<evidence type="ECO:0000256" key="1">
    <source>
        <dbReference type="ARBA" id="ARBA00001957"/>
    </source>
</evidence>
<name>A0A1V3C637_9ACTN</name>
<reference evidence="9" key="1">
    <citation type="submission" date="2016-08" db="EMBL/GenBank/DDBJ databases">
        <authorList>
            <person name="Tokovenko B."/>
            <person name="Kalinowski J."/>
        </authorList>
    </citation>
    <scope>NUCLEOTIDE SEQUENCE [LARGE SCALE GENOMIC DNA]</scope>
    <source>
        <strain evidence="9">UTMC102</strain>
    </source>
</reference>
<evidence type="ECO:0000313" key="9">
    <source>
        <dbReference type="Proteomes" id="UP000189004"/>
    </source>
</evidence>
<dbReference type="PANTHER" id="PTHR45527">
    <property type="entry name" value="NONRIBOSOMAL PEPTIDE SYNTHETASE"/>
    <property type="match status" value="1"/>
</dbReference>
<feature type="domain" description="Carrier" evidence="7">
    <location>
        <begin position="2058"/>
        <end position="2132"/>
    </location>
</feature>
<comment type="caution">
    <text evidence="8">The sequence shown here is derived from an EMBL/GenBank/DDBJ whole genome shotgun (WGS) entry which is preliminary data.</text>
</comment>
<evidence type="ECO:0000256" key="3">
    <source>
        <dbReference type="ARBA" id="ARBA00022450"/>
    </source>
</evidence>
<dbReference type="GO" id="GO:0072330">
    <property type="term" value="P:monocarboxylic acid biosynthetic process"/>
    <property type="evidence" value="ECO:0007669"/>
    <property type="project" value="UniProtKB-ARBA"/>
</dbReference>
<dbReference type="Gene3D" id="3.30.300.30">
    <property type="match status" value="2"/>
</dbReference>
<dbReference type="SUPFAM" id="SSF52777">
    <property type="entry name" value="CoA-dependent acyltransferases"/>
    <property type="match status" value="6"/>
</dbReference>
<dbReference type="FunFam" id="1.10.1200.10:FF:000005">
    <property type="entry name" value="Nonribosomal peptide synthetase 1"/>
    <property type="match status" value="1"/>
</dbReference>
<evidence type="ECO:0000313" key="8">
    <source>
        <dbReference type="EMBL" id="OOC56254.1"/>
    </source>
</evidence>
<dbReference type="InterPro" id="IPR023213">
    <property type="entry name" value="CAT-like_dom_sf"/>
</dbReference>
<dbReference type="Gene3D" id="3.30.559.30">
    <property type="entry name" value="Nonribosomal peptide synthetase, condensation domain"/>
    <property type="match status" value="3"/>
</dbReference>
<evidence type="ECO:0000256" key="6">
    <source>
        <dbReference type="ARBA" id="ARBA00023194"/>
    </source>
</evidence>
<dbReference type="EMBL" id="MCOK01000001">
    <property type="protein sequence ID" value="OOC56254.1"/>
    <property type="molecule type" value="Genomic_DNA"/>
</dbReference>
<protein>
    <submittedName>
        <fullName evidence="8">Non-ribosomal peptide synthetase</fullName>
    </submittedName>
</protein>
<dbReference type="SMART" id="SM00823">
    <property type="entry name" value="PKS_PP"/>
    <property type="match status" value="2"/>
</dbReference>
<organism evidence="8 9">
    <name type="scientific">Nocardiopsis sinuspersici</name>
    <dbReference type="NCBI Taxonomy" id="501010"/>
    <lineage>
        <taxon>Bacteria</taxon>
        <taxon>Bacillati</taxon>
        <taxon>Actinomycetota</taxon>
        <taxon>Actinomycetes</taxon>
        <taxon>Streptosporangiales</taxon>
        <taxon>Nocardiopsidaceae</taxon>
        <taxon>Nocardiopsis</taxon>
    </lineage>
</organism>